<protein>
    <submittedName>
        <fullName evidence="4">Carbohydrate-binding WSC-containing protein</fullName>
    </submittedName>
</protein>
<organism evidence="4 5">
    <name type="scientific">Venustampulla echinocandica</name>
    <dbReference type="NCBI Taxonomy" id="2656787"/>
    <lineage>
        <taxon>Eukaryota</taxon>
        <taxon>Fungi</taxon>
        <taxon>Dikarya</taxon>
        <taxon>Ascomycota</taxon>
        <taxon>Pezizomycotina</taxon>
        <taxon>Leotiomycetes</taxon>
        <taxon>Helotiales</taxon>
        <taxon>Pleuroascaceae</taxon>
        <taxon>Venustampulla</taxon>
    </lineage>
</organism>
<dbReference type="EMBL" id="NPIC01000012">
    <property type="protein sequence ID" value="RDL31498.1"/>
    <property type="molecule type" value="Genomic_DNA"/>
</dbReference>
<accession>A0A370TBR3</accession>
<dbReference type="Pfam" id="PF25486">
    <property type="entry name" value="DUF7909"/>
    <property type="match status" value="1"/>
</dbReference>
<name>A0A370TBR3_9HELO</name>
<sequence length="208" mass="22383">MLVSIIPTLFLLTASLNGINAAPCEPDPTTTTPPTTTTTPPTDPTGCTSIPPGTLPNTITTGFAIQVQNASYPIIHNRYMNLWASGGGDQHLFLSPAGDAAADLKLDNGVITRLPIRAVINGEYTPEDNTTKMFMTDRGDPRAIYDVVYGCSPSGQVQKELRFKARDTLLGGHICVRLTSGDRYEFRYSPPGNTATDRLCIKVTLAIL</sequence>
<evidence type="ECO:0000256" key="1">
    <source>
        <dbReference type="SAM" id="MobiDB-lite"/>
    </source>
</evidence>
<keyword evidence="5" id="KW-1185">Reference proteome</keyword>
<feature type="region of interest" description="Disordered" evidence="1">
    <location>
        <begin position="23"/>
        <end position="48"/>
    </location>
</feature>
<reference evidence="4 5" key="1">
    <citation type="journal article" date="2018" name="IMA Fungus">
        <title>IMA Genome-F 9: Draft genome sequence of Annulohypoxylon stygium, Aspergillus mulundensis, Berkeleyomyces basicola (syn. Thielaviopsis basicola), Ceratocystis smalleyi, two Cercospora beticola strains, Coleophoma cylindrospora, Fusarium fracticaudum, Phialophora cf. hyalina, and Morchella septimelata.</title>
        <authorList>
            <person name="Wingfield B.D."/>
            <person name="Bills G.F."/>
            <person name="Dong Y."/>
            <person name="Huang W."/>
            <person name="Nel W.J."/>
            <person name="Swalarsk-Parry B.S."/>
            <person name="Vaghefi N."/>
            <person name="Wilken P.M."/>
            <person name="An Z."/>
            <person name="de Beer Z.W."/>
            <person name="De Vos L."/>
            <person name="Chen L."/>
            <person name="Duong T.A."/>
            <person name="Gao Y."/>
            <person name="Hammerbacher A."/>
            <person name="Kikkert J.R."/>
            <person name="Li Y."/>
            <person name="Li H."/>
            <person name="Li K."/>
            <person name="Li Q."/>
            <person name="Liu X."/>
            <person name="Ma X."/>
            <person name="Naidoo K."/>
            <person name="Pethybridge S.J."/>
            <person name="Sun J."/>
            <person name="Steenkamp E.T."/>
            <person name="van der Nest M.A."/>
            <person name="van Wyk S."/>
            <person name="Wingfield M.J."/>
            <person name="Xiong C."/>
            <person name="Yue Q."/>
            <person name="Zhang X."/>
        </authorList>
    </citation>
    <scope>NUCLEOTIDE SEQUENCE [LARGE SCALE GENOMIC DNA]</scope>
    <source>
        <strain evidence="4 5">BP 5553</strain>
    </source>
</reference>
<evidence type="ECO:0000256" key="2">
    <source>
        <dbReference type="SAM" id="SignalP"/>
    </source>
</evidence>
<feature type="chain" id="PRO_5016827568" evidence="2">
    <location>
        <begin position="22"/>
        <end position="208"/>
    </location>
</feature>
<comment type="caution">
    <text evidence="4">The sequence shown here is derived from an EMBL/GenBank/DDBJ whole genome shotgun (WGS) entry which is preliminary data.</text>
</comment>
<proteinExistence type="predicted"/>
<evidence type="ECO:0000313" key="4">
    <source>
        <dbReference type="EMBL" id="RDL31498.1"/>
    </source>
</evidence>
<dbReference type="GeneID" id="43602556"/>
<feature type="domain" description="DUF7909" evidence="3">
    <location>
        <begin position="50"/>
        <end position="207"/>
    </location>
</feature>
<dbReference type="InterPro" id="IPR057231">
    <property type="entry name" value="DUF7909"/>
</dbReference>
<gene>
    <name evidence="4" type="ORF">BP5553_09707</name>
</gene>
<dbReference type="Proteomes" id="UP000254866">
    <property type="component" value="Unassembled WGS sequence"/>
</dbReference>
<feature type="compositionally biased region" description="Low complexity" evidence="1">
    <location>
        <begin position="27"/>
        <end position="40"/>
    </location>
</feature>
<dbReference type="RefSeq" id="XP_031865629.1">
    <property type="nucleotide sequence ID" value="XM_032018330.1"/>
</dbReference>
<evidence type="ECO:0000313" key="5">
    <source>
        <dbReference type="Proteomes" id="UP000254866"/>
    </source>
</evidence>
<dbReference type="OrthoDB" id="2019572at2759"/>
<dbReference type="AlphaFoldDB" id="A0A370TBR3"/>
<keyword evidence="2" id="KW-0732">Signal</keyword>
<evidence type="ECO:0000259" key="3">
    <source>
        <dbReference type="Pfam" id="PF25486"/>
    </source>
</evidence>
<dbReference type="STRING" id="2656787.A0A370TBR3"/>
<feature type="signal peptide" evidence="2">
    <location>
        <begin position="1"/>
        <end position="21"/>
    </location>
</feature>